<keyword evidence="2" id="KW-0963">Cytoplasm</keyword>
<evidence type="ECO:0000313" key="5">
    <source>
        <dbReference type="Proteomes" id="UP000465601"/>
    </source>
</evidence>
<dbReference type="GO" id="GO:0005737">
    <property type="term" value="C:cytoplasm"/>
    <property type="evidence" value="ECO:0007669"/>
    <property type="project" value="UniProtKB-SubCell"/>
</dbReference>
<dbReference type="SUPFAM" id="SSF52374">
    <property type="entry name" value="Nucleotidylyl transferase"/>
    <property type="match status" value="1"/>
</dbReference>
<feature type="binding site" evidence="2">
    <location>
        <position position="198"/>
    </location>
    <ligand>
        <name>ATP</name>
        <dbReference type="ChEBI" id="CHEBI:30616"/>
    </ligand>
</feature>
<dbReference type="Gene3D" id="3.40.50.620">
    <property type="entry name" value="HUPs"/>
    <property type="match status" value="1"/>
</dbReference>
<dbReference type="NCBIfam" id="NF010191">
    <property type="entry name" value="PRK13670.1"/>
    <property type="match status" value="1"/>
</dbReference>
<dbReference type="AlphaFoldDB" id="A0A833M7W3"/>
<comment type="caution">
    <text evidence="4">The sequence shown here is derived from an EMBL/GenBank/DDBJ whole genome shotgun (WGS) entry which is preliminary data.</text>
</comment>
<dbReference type="PANTHER" id="PTHR37825">
    <property type="entry name" value="TRNA(MET) CYTIDINE ACETATE LIGASE"/>
    <property type="match status" value="1"/>
</dbReference>
<comment type="similarity">
    <text evidence="2">Belongs to the TmcAL family.</text>
</comment>
<name>A0A833M7W3_9FIRM</name>
<dbReference type="GO" id="GO:0016879">
    <property type="term" value="F:ligase activity, forming carbon-nitrogen bonds"/>
    <property type="evidence" value="ECO:0007669"/>
    <property type="project" value="UniProtKB-UniRule"/>
</dbReference>
<dbReference type="InterPro" id="IPR014729">
    <property type="entry name" value="Rossmann-like_a/b/a_fold"/>
</dbReference>
<keyword evidence="4" id="KW-0808">Transferase</keyword>
<feature type="binding site" evidence="2">
    <location>
        <position position="173"/>
    </location>
    <ligand>
        <name>ATP</name>
        <dbReference type="ChEBI" id="CHEBI:30616"/>
    </ligand>
</feature>
<comment type="function">
    <text evidence="2">Catalyzes the formation of N(4)-acetylcytidine (ac(4)C) at the wobble position of elongator tRNA(Met), using acetate and ATP as substrates. First activates an acetate ion to form acetyladenylate (Ac-AMP) and then transfers the acetyl group to tRNA to form ac(4)C34.</text>
</comment>
<comment type="subcellular location">
    <subcellularLocation>
        <location evidence="2">Cytoplasm</location>
    </subcellularLocation>
</comment>
<protein>
    <recommendedName>
        <fullName evidence="2">tRNA(Met) cytidine acetate ligase</fullName>
        <ecNumber evidence="2">6.3.4.-</ecNumber>
    </recommendedName>
</protein>
<dbReference type="InterPro" id="IPR008513">
    <property type="entry name" value="tRNA(Met)_cyd_acetate_ligase"/>
</dbReference>
<sequence length="420" mass="47676">MKVLGLITEYNPFHNGHLYHLEESIKLTNSTHSIAVMSGNFLQRGEPALIHKWARAEMAVRAGVDLILEIPTVYASSSAEWFAYGSVKLLDQLGIVDTICFGSEEGDLELLKEIAKVFVDSPASFEGFLKELLKEGLSFPVARSKGLIQYLREKGTYNQKILDKVQDLVETPNNILSIEYLKVLREMNSSIIPYTILRKKAPYHSTSLEGNIASATAIREFLKKDNLLLGIKHTVPETTYNLLTVSFKDGIGPVFADDFQQSIFTLLRRASFEELREIQDVVEGLENKIKDSSLNCSSLQELFNLVKSKRYTYTRLQRIIIHLLLSIKKQDIIEFKEAGGPQYIRILAFNDRGRELLKRMKDKASLPIINKIPQLENLTPIAKRMLEIDIGATNIYSLAINNKELSDKQLDYYISPVYVK</sequence>
<keyword evidence="2" id="KW-0436">Ligase</keyword>
<reference evidence="4 5" key="1">
    <citation type="submission" date="2019-10" db="EMBL/GenBank/DDBJ databases">
        <title>Alkaliphilus serpentinus sp. nov. and Alkaliphilus pronyensis sp. nov., two novel anaerobic alkaliphilic species isolated from the serpentinized-hosted hydrothermal field of the Prony Bay (New Caledonia).</title>
        <authorList>
            <person name="Postec A."/>
        </authorList>
    </citation>
    <scope>NUCLEOTIDE SEQUENCE [LARGE SCALE GENOMIC DNA]</scope>
    <source>
        <strain evidence="4 5">LacT</strain>
    </source>
</reference>
<dbReference type="PANTHER" id="PTHR37825:SF1">
    <property type="entry name" value="TRNA(MET) CYTIDINE ACETATE LIGASE"/>
    <property type="match status" value="1"/>
</dbReference>
<dbReference type="Proteomes" id="UP000465601">
    <property type="component" value="Unassembled WGS sequence"/>
</dbReference>
<evidence type="ECO:0000256" key="3">
    <source>
        <dbReference type="SAM" id="Coils"/>
    </source>
</evidence>
<keyword evidence="2" id="KW-0067">ATP-binding</keyword>
<keyword evidence="2" id="KW-0820">tRNA-binding</keyword>
<dbReference type="Pfam" id="PF05636">
    <property type="entry name" value="HIGH_NTase1"/>
    <property type="match status" value="1"/>
</dbReference>
<dbReference type="EC" id="6.3.4.-" evidence="2"/>
<keyword evidence="1 2" id="KW-0819">tRNA processing</keyword>
<dbReference type="EMBL" id="WBZB01000013">
    <property type="protein sequence ID" value="KAB3531427.1"/>
    <property type="molecule type" value="Genomic_DNA"/>
</dbReference>
<keyword evidence="5" id="KW-1185">Reference proteome</keyword>
<feature type="coiled-coil region" evidence="3">
    <location>
        <begin position="268"/>
        <end position="302"/>
    </location>
</feature>
<gene>
    <name evidence="2" type="primary">tmcAL</name>
    <name evidence="4" type="ORF">F8153_04410</name>
</gene>
<dbReference type="RefSeq" id="WP_151865154.1">
    <property type="nucleotide sequence ID" value="NZ_WBZB01000013.1"/>
</dbReference>
<evidence type="ECO:0000256" key="2">
    <source>
        <dbReference type="HAMAP-Rule" id="MF_01539"/>
    </source>
</evidence>
<feature type="binding site" evidence="2">
    <location>
        <position position="102"/>
    </location>
    <ligand>
        <name>ATP</name>
        <dbReference type="ChEBI" id="CHEBI:30616"/>
    </ligand>
</feature>
<dbReference type="GO" id="GO:0000049">
    <property type="term" value="F:tRNA binding"/>
    <property type="evidence" value="ECO:0007669"/>
    <property type="project" value="UniProtKB-KW"/>
</dbReference>
<accession>A0A833M7W3</accession>
<evidence type="ECO:0000313" key="4">
    <source>
        <dbReference type="EMBL" id="KAB3531427.1"/>
    </source>
</evidence>
<evidence type="ECO:0000256" key="1">
    <source>
        <dbReference type="ARBA" id="ARBA00022694"/>
    </source>
</evidence>
<keyword evidence="3" id="KW-0175">Coiled coil</keyword>
<dbReference type="HAMAP" id="MF_01539">
    <property type="entry name" value="TmcAL"/>
    <property type="match status" value="1"/>
</dbReference>
<dbReference type="GO" id="GO:0005524">
    <property type="term" value="F:ATP binding"/>
    <property type="evidence" value="ECO:0007669"/>
    <property type="project" value="UniProtKB-KW"/>
</dbReference>
<comment type="catalytic activity">
    <reaction evidence="2">
        <text>cytidine(34) in elongator tRNA(Met) + acetate + ATP = N(4)-acetylcytidine(34) in elongator tRNA(Met) + AMP + diphosphate</text>
        <dbReference type="Rhea" id="RHEA:58144"/>
        <dbReference type="Rhea" id="RHEA-COMP:10693"/>
        <dbReference type="Rhea" id="RHEA-COMP:10694"/>
        <dbReference type="ChEBI" id="CHEBI:30089"/>
        <dbReference type="ChEBI" id="CHEBI:30616"/>
        <dbReference type="ChEBI" id="CHEBI:33019"/>
        <dbReference type="ChEBI" id="CHEBI:74900"/>
        <dbReference type="ChEBI" id="CHEBI:82748"/>
        <dbReference type="ChEBI" id="CHEBI:456215"/>
    </reaction>
</comment>
<dbReference type="GO" id="GO:0016740">
    <property type="term" value="F:transferase activity"/>
    <property type="evidence" value="ECO:0007669"/>
    <property type="project" value="UniProtKB-KW"/>
</dbReference>
<feature type="binding site" evidence="2">
    <location>
        <begin position="7"/>
        <end position="20"/>
    </location>
    <ligand>
        <name>ATP</name>
        <dbReference type="ChEBI" id="CHEBI:30616"/>
    </ligand>
</feature>
<comment type="caution">
    <text evidence="2">Lacks conserved residue(s) required for the propagation of feature annotation.</text>
</comment>
<keyword evidence="2" id="KW-0694">RNA-binding</keyword>
<dbReference type="GO" id="GO:0006400">
    <property type="term" value="P:tRNA modification"/>
    <property type="evidence" value="ECO:0007669"/>
    <property type="project" value="UniProtKB-UniRule"/>
</dbReference>
<keyword evidence="2" id="KW-0547">Nucleotide-binding</keyword>
<dbReference type="OrthoDB" id="9769796at2"/>
<proteinExistence type="inferred from homology"/>
<organism evidence="4 5">
    <name type="scientific">Alkaliphilus serpentinus</name>
    <dbReference type="NCBI Taxonomy" id="1482731"/>
    <lineage>
        <taxon>Bacteria</taxon>
        <taxon>Bacillati</taxon>
        <taxon>Bacillota</taxon>
        <taxon>Clostridia</taxon>
        <taxon>Peptostreptococcales</taxon>
        <taxon>Natronincolaceae</taxon>
        <taxon>Alkaliphilus</taxon>
    </lineage>
</organism>